<dbReference type="Pfam" id="PF00431">
    <property type="entry name" value="CUB"/>
    <property type="match status" value="1"/>
</dbReference>
<evidence type="ECO:0000259" key="5">
    <source>
        <dbReference type="PROSITE" id="PS01180"/>
    </source>
</evidence>
<feature type="domain" description="CUB" evidence="5">
    <location>
        <begin position="136"/>
        <end position="240"/>
    </location>
</feature>
<dbReference type="SUPFAM" id="SSF49854">
    <property type="entry name" value="Spermadhesin, CUB domain"/>
    <property type="match status" value="1"/>
</dbReference>
<evidence type="ECO:0000256" key="4">
    <source>
        <dbReference type="SAM" id="SignalP"/>
    </source>
</evidence>
<name>A0AA96S0X8_HALDU</name>
<accession>A0AA96S0X8</accession>
<dbReference type="PROSITE" id="PS01180">
    <property type="entry name" value="CUB"/>
    <property type="match status" value="1"/>
</dbReference>
<sequence>MTQLFFVAIAICATAVSAVPSLGTPPPTPTEPSKVAGHSINLEREKHGYFTSEWTPNTMKCFGRVEAVVEVCPITRKEYFIRYVDEGPSAGEQSLGSVYLSKRRNSWCILEKQYVRDNRNATSMPLARENVIYIKSSANDSGKTYALSKEVVWQLEIPPNYGAYLIMNPFSLQAPSRTKHQCIDYVAVHFHENEYSVPKLLCGMRHEVLLVNVNASKLTIKFVSDESVNQGGFHGGLLIYPAADLIKLSGYGMNVMSMMARRARRHPNGGSGMGPISVTRPSLPVPSDDCNAGDSDCEKVQPQPQPAHDPKPEPKPEPEPEPEPEPKPIANELDPKAMWCFSDIVQNGFEAALKHLGDSSSLQCQMFAQIFLQDDYVAPT</sequence>
<dbReference type="InterPro" id="IPR035914">
    <property type="entry name" value="Sperma_CUB_dom_sf"/>
</dbReference>
<feature type="signal peptide" evidence="4">
    <location>
        <begin position="1"/>
        <end position="18"/>
    </location>
</feature>
<comment type="caution">
    <text evidence="2">Lacks conserved residue(s) required for the propagation of feature annotation.</text>
</comment>
<keyword evidence="1" id="KW-1015">Disulfide bond</keyword>
<evidence type="ECO:0000313" key="6">
    <source>
        <dbReference type="EMBL" id="WNS50072.1"/>
    </source>
</evidence>
<protein>
    <submittedName>
        <fullName evidence="6">Cubilin-like protein</fullName>
    </submittedName>
</protein>
<keyword evidence="4" id="KW-0732">Signal</keyword>
<feature type="compositionally biased region" description="Basic and acidic residues" evidence="3">
    <location>
        <begin position="308"/>
        <end position="318"/>
    </location>
</feature>
<dbReference type="AlphaFoldDB" id="A0AA96S0X8"/>
<reference evidence="6" key="1">
    <citation type="submission" date="2023-08" db="EMBL/GenBank/DDBJ databases">
        <authorList>
            <person name="Adameyko K."/>
            <person name="Kravchuk O."/>
            <person name="Lyupina Y."/>
        </authorList>
    </citation>
    <scope>NUCLEOTIDE SEQUENCE</scope>
</reference>
<dbReference type="Gene3D" id="2.60.120.290">
    <property type="entry name" value="Spermadhesin, CUB domain"/>
    <property type="match status" value="1"/>
</dbReference>
<proteinExistence type="evidence at transcript level"/>
<organism evidence="6">
    <name type="scientific">Halisarca dujardinii</name>
    <name type="common">Dujardin's slime sponge</name>
    <dbReference type="NCBI Taxonomy" id="2583056"/>
    <lineage>
        <taxon>Eukaryota</taxon>
        <taxon>Metazoa</taxon>
        <taxon>Porifera</taxon>
        <taxon>Demospongiae</taxon>
        <taxon>Verongimorpha</taxon>
        <taxon>Chondrillida</taxon>
        <taxon>Halisarcidae</taxon>
        <taxon>Halisarca</taxon>
    </lineage>
</organism>
<evidence type="ECO:0000256" key="2">
    <source>
        <dbReference type="PROSITE-ProRule" id="PRU00059"/>
    </source>
</evidence>
<dbReference type="EMBL" id="OR460149">
    <property type="protein sequence ID" value="WNS50072.1"/>
    <property type="molecule type" value="mRNA"/>
</dbReference>
<evidence type="ECO:0000256" key="3">
    <source>
        <dbReference type="SAM" id="MobiDB-lite"/>
    </source>
</evidence>
<feature type="chain" id="PRO_5041642745" evidence="4">
    <location>
        <begin position="19"/>
        <end position="380"/>
    </location>
</feature>
<dbReference type="InterPro" id="IPR000859">
    <property type="entry name" value="CUB_dom"/>
</dbReference>
<evidence type="ECO:0000256" key="1">
    <source>
        <dbReference type="ARBA" id="ARBA00023157"/>
    </source>
</evidence>
<feature type="region of interest" description="Disordered" evidence="3">
    <location>
        <begin position="264"/>
        <end position="331"/>
    </location>
</feature>